<protein>
    <submittedName>
        <fullName evidence="1">Uncharacterized protein</fullName>
    </submittedName>
</protein>
<gene>
    <name evidence="1" type="ORF">C8J55DRAFT_525895</name>
</gene>
<evidence type="ECO:0000313" key="1">
    <source>
        <dbReference type="EMBL" id="KAJ4467397.1"/>
    </source>
</evidence>
<dbReference type="Proteomes" id="UP001150238">
    <property type="component" value="Unassembled WGS sequence"/>
</dbReference>
<proteinExistence type="predicted"/>
<dbReference type="EMBL" id="JANVFS010000041">
    <property type="protein sequence ID" value="KAJ4467397.1"/>
    <property type="molecule type" value="Genomic_DNA"/>
</dbReference>
<comment type="caution">
    <text evidence="1">The sequence shown here is derived from an EMBL/GenBank/DDBJ whole genome shotgun (WGS) entry which is preliminary data.</text>
</comment>
<name>A0A9W8ZV82_9AGAR</name>
<dbReference type="AlphaFoldDB" id="A0A9W8ZV82"/>
<evidence type="ECO:0000313" key="2">
    <source>
        <dbReference type="Proteomes" id="UP001150238"/>
    </source>
</evidence>
<accession>A0A9W8ZV82</accession>
<reference evidence="1" key="2">
    <citation type="journal article" date="2023" name="Proc. Natl. Acad. Sci. U.S.A.">
        <title>A global phylogenomic analysis of the shiitake genus Lentinula.</title>
        <authorList>
            <person name="Sierra-Patev S."/>
            <person name="Min B."/>
            <person name="Naranjo-Ortiz M."/>
            <person name="Looney B."/>
            <person name="Konkel Z."/>
            <person name="Slot J.C."/>
            <person name="Sakamoto Y."/>
            <person name="Steenwyk J.L."/>
            <person name="Rokas A."/>
            <person name="Carro J."/>
            <person name="Camarero S."/>
            <person name="Ferreira P."/>
            <person name="Molpeceres G."/>
            <person name="Ruiz-Duenas F.J."/>
            <person name="Serrano A."/>
            <person name="Henrissat B."/>
            <person name="Drula E."/>
            <person name="Hughes K.W."/>
            <person name="Mata J.L."/>
            <person name="Ishikawa N.K."/>
            <person name="Vargas-Isla R."/>
            <person name="Ushijima S."/>
            <person name="Smith C.A."/>
            <person name="Donoghue J."/>
            <person name="Ahrendt S."/>
            <person name="Andreopoulos W."/>
            <person name="He G."/>
            <person name="LaButti K."/>
            <person name="Lipzen A."/>
            <person name="Ng V."/>
            <person name="Riley R."/>
            <person name="Sandor L."/>
            <person name="Barry K."/>
            <person name="Martinez A.T."/>
            <person name="Xiao Y."/>
            <person name="Gibbons J.G."/>
            <person name="Terashima K."/>
            <person name="Grigoriev I.V."/>
            <person name="Hibbett D."/>
        </authorList>
    </citation>
    <scope>NUCLEOTIDE SEQUENCE</scope>
    <source>
        <strain evidence="1">Sp2 HRB7682 ss15</strain>
    </source>
</reference>
<reference evidence="1" key="1">
    <citation type="submission" date="2022-08" db="EMBL/GenBank/DDBJ databases">
        <authorList>
            <consortium name="DOE Joint Genome Institute"/>
            <person name="Min B."/>
            <person name="Riley R."/>
            <person name="Sierra-Patev S."/>
            <person name="Naranjo-Ortiz M."/>
            <person name="Looney B."/>
            <person name="Konkel Z."/>
            <person name="Slot J.C."/>
            <person name="Sakamoto Y."/>
            <person name="Steenwyk J.L."/>
            <person name="Rokas A."/>
            <person name="Carro J."/>
            <person name="Camarero S."/>
            <person name="Ferreira P."/>
            <person name="Molpeceres G."/>
            <person name="Ruiz-Duenas F.J."/>
            <person name="Serrano A."/>
            <person name="Henrissat B."/>
            <person name="Drula E."/>
            <person name="Hughes K.W."/>
            <person name="Mata J.L."/>
            <person name="Ishikawa N.K."/>
            <person name="Vargas-Isla R."/>
            <person name="Ushijima S."/>
            <person name="Smith C.A."/>
            <person name="Ahrendt S."/>
            <person name="Andreopoulos W."/>
            <person name="He G."/>
            <person name="Labutti K."/>
            <person name="Lipzen A."/>
            <person name="Ng V."/>
            <person name="Sandor L."/>
            <person name="Barry K."/>
            <person name="Martinez A.T."/>
            <person name="Xiao Y."/>
            <person name="Gibbons J.G."/>
            <person name="Terashima K."/>
            <person name="Hibbett D.S."/>
            <person name="Grigoriev I.V."/>
        </authorList>
    </citation>
    <scope>NUCLEOTIDE SEQUENCE</scope>
    <source>
        <strain evidence="1">Sp2 HRB7682 ss15</strain>
    </source>
</reference>
<sequence length="101" mass="12015">MMIQSYHTLPHSELIVWSLIIDFSLVYRLSSCCGSCGCWRLTVERIGYMFFRWADRTHTIHTKVSRCTMWRRIGVLVEMHRVPDTLILCCMFSFFLRALAY</sequence>
<organism evidence="1 2">
    <name type="scientific">Lentinula lateritia</name>
    <dbReference type="NCBI Taxonomy" id="40482"/>
    <lineage>
        <taxon>Eukaryota</taxon>
        <taxon>Fungi</taxon>
        <taxon>Dikarya</taxon>
        <taxon>Basidiomycota</taxon>
        <taxon>Agaricomycotina</taxon>
        <taxon>Agaricomycetes</taxon>
        <taxon>Agaricomycetidae</taxon>
        <taxon>Agaricales</taxon>
        <taxon>Marasmiineae</taxon>
        <taxon>Omphalotaceae</taxon>
        <taxon>Lentinula</taxon>
    </lineage>
</organism>